<keyword evidence="3" id="KW-0663">Pyridoxal phosphate</keyword>
<sequence>MWRYRALLPKTDRELIKRRVFMGEGGTPCLRARRIERDLGCREVWLKDETCNPTGSFKDRGTALGVAVLARLGFTALGTVSTGNMARSVAAYAARAGMEATIWVGASTPVQKLTPVAVHGALLLRIDAPYGEIYNASIEWSRRTNVPFINSDSALRVEGQKTIAYEIVEQLGGRAPDWLIVPTSSGGNFSAIAKGFQEAADGGWLGGHCRLVAVQSAECAPIAKGWKEGSVEPIEVPPPTTIAGAISNPTPPSGARVLRWLRRTDGCALAVPDRDIEAAQFRFASKSGRFVQPAAAACFAALERLRNENVVQPEDSVVLLLTGSGSNAPPVAIKVAEPCSLTEVMRNSTK</sequence>
<evidence type="ECO:0000256" key="3">
    <source>
        <dbReference type="ARBA" id="ARBA00022898"/>
    </source>
</evidence>
<dbReference type="InterPro" id="IPR001926">
    <property type="entry name" value="TrpB-like_PALP"/>
</dbReference>
<protein>
    <recommendedName>
        <fullName evidence="5">Tryptophan synthase beta chain-like PALP domain-containing protein</fullName>
    </recommendedName>
</protein>
<gene>
    <name evidence="6" type="ORF">METZ01_LOCUS102146</name>
</gene>
<comment type="cofactor">
    <cofactor evidence="1">
        <name>pyridoxal 5'-phosphate</name>
        <dbReference type="ChEBI" id="CHEBI:597326"/>
    </cofactor>
</comment>
<dbReference type="CDD" id="cd01563">
    <property type="entry name" value="Thr-synth_1"/>
    <property type="match status" value="1"/>
</dbReference>
<accession>A0A381W9Y6</accession>
<dbReference type="GO" id="GO:0003941">
    <property type="term" value="F:L-serine ammonia-lyase activity"/>
    <property type="evidence" value="ECO:0007669"/>
    <property type="project" value="TreeGrafter"/>
</dbReference>
<dbReference type="NCBIfam" id="TIGR00260">
    <property type="entry name" value="thrC"/>
    <property type="match status" value="1"/>
</dbReference>
<dbReference type="GO" id="GO:0009097">
    <property type="term" value="P:isoleucine biosynthetic process"/>
    <property type="evidence" value="ECO:0007669"/>
    <property type="project" value="TreeGrafter"/>
</dbReference>
<name>A0A381W9Y6_9ZZZZ</name>
<dbReference type="EMBL" id="UINC01011140">
    <property type="protein sequence ID" value="SVA49292.1"/>
    <property type="molecule type" value="Genomic_DNA"/>
</dbReference>
<evidence type="ECO:0000256" key="2">
    <source>
        <dbReference type="ARBA" id="ARBA00005517"/>
    </source>
</evidence>
<dbReference type="PANTHER" id="PTHR48078:SF6">
    <property type="entry name" value="L-THREONINE DEHYDRATASE CATABOLIC TDCB"/>
    <property type="match status" value="1"/>
</dbReference>
<reference evidence="6" key="1">
    <citation type="submission" date="2018-05" db="EMBL/GenBank/DDBJ databases">
        <authorList>
            <person name="Lanie J.A."/>
            <person name="Ng W.-L."/>
            <person name="Kazmierczak K.M."/>
            <person name="Andrzejewski T.M."/>
            <person name="Davidsen T.M."/>
            <person name="Wayne K.J."/>
            <person name="Tettelin H."/>
            <person name="Glass J.I."/>
            <person name="Rusch D."/>
            <person name="Podicherti R."/>
            <person name="Tsui H.-C.T."/>
            <person name="Winkler M.E."/>
        </authorList>
    </citation>
    <scope>NUCLEOTIDE SEQUENCE</scope>
</reference>
<evidence type="ECO:0000313" key="6">
    <source>
        <dbReference type="EMBL" id="SVA49292.1"/>
    </source>
</evidence>
<dbReference type="Gene3D" id="3.40.50.1100">
    <property type="match status" value="2"/>
</dbReference>
<feature type="domain" description="Tryptophan synthase beta chain-like PALP" evidence="5">
    <location>
        <begin position="21"/>
        <end position="323"/>
    </location>
</feature>
<keyword evidence="4" id="KW-0456">Lyase</keyword>
<dbReference type="Pfam" id="PF00291">
    <property type="entry name" value="PALP"/>
    <property type="match status" value="1"/>
</dbReference>
<dbReference type="PANTHER" id="PTHR48078">
    <property type="entry name" value="THREONINE DEHYDRATASE, MITOCHONDRIAL-RELATED"/>
    <property type="match status" value="1"/>
</dbReference>
<dbReference type="InterPro" id="IPR004450">
    <property type="entry name" value="Thr_synthase-like"/>
</dbReference>
<dbReference type="SUPFAM" id="SSF53686">
    <property type="entry name" value="Tryptophan synthase beta subunit-like PLP-dependent enzymes"/>
    <property type="match status" value="1"/>
</dbReference>
<dbReference type="InterPro" id="IPR050147">
    <property type="entry name" value="Ser/Thr_Dehydratase"/>
</dbReference>
<dbReference type="GO" id="GO:0006565">
    <property type="term" value="P:L-serine catabolic process"/>
    <property type="evidence" value="ECO:0007669"/>
    <property type="project" value="TreeGrafter"/>
</dbReference>
<evidence type="ECO:0000256" key="1">
    <source>
        <dbReference type="ARBA" id="ARBA00001933"/>
    </source>
</evidence>
<comment type="similarity">
    <text evidence="2">Belongs to the threonine synthase family.</text>
</comment>
<dbReference type="GO" id="GO:0006567">
    <property type="term" value="P:L-threonine catabolic process"/>
    <property type="evidence" value="ECO:0007669"/>
    <property type="project" value="TreeGrafter"/>
</dbReference>
<organism evidence="6">
    <name type="scientific">marine metagenome</name>
    <dbReference type="NCBI Taxonomy" id="408172"/>
    <lineage>
        <taxon>unclassified sequences</taxon>
        <taxon>metagenomes</taxon>
        <taxon>ecological metagenomes</taxon>
    </lineage>
</organism>
<dbReference type="GO" id="GO:0004794">
    <property type="term" value="F:threonine deaminase activity"/>
    <property type="evidence" value="ECO:0007669"/>
    <property type="project" value="TreeGrafter"/>
</dbReference>
<evidence type="ECO:0000256" key="4">
    <source>
        <dbReference type="ARBA" id="ARBA00023239"/>
    </source>
</evidence>
<dbReference type="AlphaFoldDB" id="A0A381W9Y6"/>
<dbReference type="InterPro" id="IPR036052">
    <property type="entry name" value="TrpB-like_PALP_sf"/>
</dbReference>
<proteinExistence type="inferred from homology"/>
<evidence type="ECO:0000259" key="5">
    <source>
        <dbReference type="Pfam" id="PF00291"/>
    </source>
</evidence>